<dbReference type="InterPro" id="IPR014347">
    <property type="entry name" value="Tautomerase/MIF_sf"/>
</dbReference>
<dbReference type="EMBL" id="SNYR01000001">
    <property type="protein sequence ID" value="TDQ66927.1"/>
    <property type="molecule type" value="Genomic_DNA"/>
</dbReference>
<evidence type="ECO:0000313" key="2">
    <source>
        <dbReference type="Proteomes" id="UP000295391"/>
    </source>
</evidence>
<dbReference type="Pfam" id="PF02962">
    <property type="entry name" value="CHMI"/>
    <property type="match status" value="1"/>
</dbReference>
<proteinExistence type="predicted"/>
<organism evidence="1 2">
    <name type="scientific">Maritalea mobilis</name>
    <dbReference type="NCBI Taxonomy" id="483324"/>
    <lineage>
        <taxon>Bacteria</taxon>
        <taxon>Pseudomonadati</taxon>
        <taxon>Pseudomonadota</taxon>
        <taxon>Alphaproteobacteria</taxon>
        <taxon>Hyphomicrobiales</taxon>
        <taxon>Devosiaceae</taxon>
        <taxon>Maritalea</taxon>
    </lineage>
</organism>
<gene>
    <name evidence="1" type="ORF">ATL17_0933</name>
</gene>
<comment type="caution">
    <text evidence="1">The sequence shown here is derived from an EMBL/GenBank/DDBJ whole genome shotgun (WGS) entry which is preliminary data.</text>
</comment>
<dbReference type="InterPro" id="IPR004220">
    <property type="entry name" value="5-COMe_2-OHmuconate_Isoase"/>
</dbReference>
<dbReference type="Gene3D" id="3.30.429.10">
    <property type="entry name" value="Macrophage Migration Inhibitory Factor"/>
    <property type="match status" value="1"/>
</dbReference>
<accession>A0A4R6VVW0</accession>
<dbReference type="OrthoDB" id="9814215at2"/>
<sequence>MPHIIVEHSQNLAGDQHIQSLCQEIFDTMATHPTFPDPSAIKVRAVGYARRVQALENDHFVHATIKLLPGRDEETKKQLTQKLLDLLMESLPEASSFSVDIEDLSSAYVKAAR</sequence>
<keyword evidence="1" id="KW-0413">Isomerase</keyword>
<reference evidence="1 2" key="1">
    <citation type="submission" date="2019-03" db="EMBL/GenBank/DDBJ databases">
        <title>Genomic Encyclopedia of Type Strains, Phase III (KMG-III): the genomes of soil and plant-associated and newly described type strains.</title>
        <authorList>
            <person name="Whitman W."/>
        </authorList>
    </citation>
    <scope>NUCLEOTIDE SEQUENCE [LARGE SCALE GENOMIC DNA]</scope>
    <source>
        <strain evidence="1 2">CGMCC 1.7002</strain>
    </source>
</reference>
<protein>
    <submittedName>
        <fullName evidence="1">5-carboxymethyl-2-hydroxymuconate isomerase</fullName>
    </submittedName>
</protein>
<dbReference type="Proteomes" id="UP000295391">
    <property type="component" value="Unassembled WGS sequence"/>
</dbReference>
<dbReference type="GO" id="GO:0008704">
    <property type="term" value="F:5-carboxymethyl-2-hydroxymuconate delta-isomerase activity"/>
    <property type="evidence" value="ECO:0007669"/>
    <property type="project" value="InterPro"/>
</dbReference>
<dbReference type="AlphaFoldDB" id="A0A4R6VVW0"/>
<dbReference type="PANTHER" id="PTHR37950:SF1">
    <property type="entry name" value="4-HYDROXYPHENYLACETATE CATABOLISM PROTEIN"/>
    <property type="match status" value="1"/>
</dbReference>
<dbReference type="SUPFAM" id="SSF55331">
    <property type="entry name" value="Tautomerase/MIF"/>
    <property type="match status" value="1"/>
</dbReference>
<evidence type="ECO:0000313" key="1">
    <source>
        <dbReference type="EMBL" id="TDQ66927.1"/>
    </source>
</evidence>
<keyword evidence="2" id="KW-1185">Reference proteome</keyword>
<dbReference type="CDD" id="cd00580">
    <property type="entry name" value="CHMI"/>
    <property type="match status" value="1"/>
</dbReference>
<dbReference type="RefSeq" id="WP_133571583.1">
    <property type="nucleotide sequence ID" value="NZ_SNYR01000001.1"/>
</dbReference>
<dbReference type="PANTHER" id="PTHR37950">
    <property type="entry name" value="4-HYDROXYPHENYLACETATE CATABOLISM PROTEIN"/>
    <property type="match status" value="1"/>
</dbReference>
<name>A0A4R6VVW0_9HYPH</name>